<dbReference type="KEGG" id="crw:CROST_013540"/>
<reference evidence="4 5" key="1">
    <citation type="submission" date="2022-04" db="EMBL/GenBank/DDBJ databases">
        <title>Genome sequence of C. roseum typestrain.</title>
        <authorList>
            <person name="Poehlein A."/>
            <person name="Schoch T."/>
            <person name="Duerre P."/>
            <person name="Daniel R."/>
        </authorList>
    </citation>
    <scope>NUCLEOTIDE SEQUENCE [LARGE SCALE GENOMIC DNA]</scope>
    <source>
        <strain evidence="4 5">DSM 7320</strain>
    </source>
</reference>
<dbReference type="InterPro" id="IPR006626">
    <property type="entry name" value="PbH1"/>
</dbReference>
<proteinExistence type="predicted"/>
<dbReference type="SUPFAM" id="SSF51126">
    <property type="entry name" value="Pectin lyase-like"/>
    <property type="match status" value="1"/>
</dbReference>
<dbReference type="Gene3D" id="2.160.20.10">
    <property type="entry name" value="Single-stranded right-handed beta-helix, Pectin lyase-like"/>
    <property type="match status" value="1"/>
</dbReference>
<name>A0A1S8M8M3_9CLOT</name>
<protein>
    <submittedName>
        <fullName evidence="4">Uncharacterized protein</fullName>
    </submittedName>
</protein>
<dbReference type="InterPro" id="IPR011050">
    <property type="entry name" value="Pectin_lyase_fold/virulence"/>
</dbReference>
<dbReference type="Proteomes" id="UP000190951">
    <property type="component" value="Chromosome"/>
</dbReference>
<keyword evidence="3" id="KW-0732">Signal</keyword>
<sequence>MLKSTKGMLSKAVVSMLILSSVSFYGMSSSINVSAAHRTNSHKNKPVISNQTKQQPVKPKAGDVITVSSFDELKAAVASATSGQTIQIAANTLDCTSQLVLDKIDSNITIEAAAGYTPVLDFTSFRTAAQKLSPKQTGDGYVGVRITGGAYTIKGLIIEKAYDNGILIKPNFNAANPKDTTNVGKPDNNTITDCVFRYNGDAGLQISGSKGLEKAGLDVRPNNTKVTGCVSYRNFDILTSGGNADGFAAKLYLGKGTVFSHCVSAENSDDAWDSFGVDTADVTYDHCVAYHCGDASVFTGAYDKANNLPVDNDLTIGKCSGNGNGFKMGSGSSKYGAQTSGIRNLTDCVAANNMSKGFDENNGAGTINLTNGMGFGNVKGDYVLDLMKAGTFVNAQAFKVKGLKQPQGGTVSIVDASKQAAITAEFNTAISKMREELRENKIPSYMNFSFWN</sequence>
<dbReference type="GO" id="GO:0016837">
    <property type="term" value="F:carbon-oxygen lyase activity, acting on polysaccharides"/>
    <property type="evidence" value="ECO:0007669"/>
    <property type="project" value="TreeGrafter"/>
</dbReference>
<dbReference type="RefSeq" id="WP_077833935.1">
    <property type="nucleotide sequence ID" value="NZ_CP096983.1"/>
</dbReference>
<keyword evidence="2" id="KW-0964">Secreted</keyword>
<dbReference type="PANTHER" id="PTHR40088">
    <property type="entry name" value="PECTATE LYASE (EUROFUNG)"/>
    <property type="match status" value="1"/>
</dbReference>
<evidence type="ECO:0000313" key="4">
    <source>
        <dbReference type="EMBL" id="URZ10644.1"/>
    </source>
</evidence>
<evidence type="ECO:0000256" key="3">
    <source>
        <dbReference type="ARBA" id="ARBA00022729"/>
    </source>
</evidence>
<evidence type="ECO:0000256" key="2">
    <source>
        <dbReference type="ARBA" id="ARBA00022525"/>
    </source>
</evidence>
<keyword evidence="5" id="KW-1185">Reference proteome</keyword>
<dbReference type="SMART" id="SM00710">
    <property type="entry name" value="PbH1"/>
    <property type="match status" value="3"/>
</dbReference>
<dbReference type="PANTHER" id="PTHR40088:SF2">
    <property type="entry name" value="SECRETED SUGAR HYDROLASE"/>
    <property type="match status" value="1"/>
</dbReference>
<accession>A0A1S8M8M3</accession>
<dbReference type="STRING" id="84029.CROST_34630"/>
<dbReference type="GO" id="GO:0005576">
    <property type="term" value="C:extracellular region"/>
    <property type="evidence" value="ECO:0007669"/>
    <property type="project" value="UniProtKB-SubCell"/>
</dbReference>
<dbReference type="InterPro" id="IPR012334">
    <property type="entry name" value="Pectin_lyas_fold"/>
</dbReference>
<evidence type="ECO:0000313" key="5">
    <source>
        <dbReference type="Proteomes" id="UP000190951"/>
    </source>
</evidence>
<evidence type="ECO:0000256" key="1">
    <source>
        <dbReference type="ARBA" id="ARBA00004613"/>
    </source>
</evidence>
<comment type="subcellular location">
    <subcellularLocation>
        <location evidence="1">Secreted</location>
    </subcellularLocation>
</comment>
<dbReference type="InterPro" id="IPR052052">
    <property type="entry name" value="Polysaccharide_Lyase_9"/>
</dbReference>
<organism evidence="4 5">
    <name type="scientific">Clostridium felsineum</name>
    <dbReference type="NCBI Taxonomy" id="36839"/>
    <lineage>
        <taxon>Bacteria</taxon>
        <taxon>Bacillati</taxon>
        <taxon>Bacillota</taxon>
        <taxon>Clostridia</taxon>
        <taxon>Eubacteriales</taxon>
        <taxon>Clostridiaceae</taxon>
        <taxon>Clostridium</taxon>
    </lineage>
</organism>
<dbReference type="EMBL" id="CP096983">
    <property type="protein sequence ID" value="URZ10644.1"/>
    <property type="molecule type" value="Genomic_DNA"/>
</dbReference>
<gene>
    <name evidence="4" type="ORF">CROST_013540</name>
</gene>
<dbReference type="AlphaFoldDB" id="A0A1S8M8M3"/>